<evidence type="ECO:0008006" key="2">
    <source>
        <dbReference type="Google" id="ProtNLM"/>
    </source>
</evidence>
<organism evidence="1">
    <name type="scientific">marine metagenome</name>
    <dbReference type="NCBI Taxonomy" id="408172"/>
    <lineage>
        <taxon>unclassified sequences</taxon>
        <taxon>metagenomes</taxon>
        <taxon>ecological metagenomes</taxon>
    </lineage>
</organism>
<name>A0A381VHH6_9ZZZZ</name>
<protein>
    <recommendedName>
        <fullName evidence="2">LamG-like jellyroll fold domain-containing protein</fullName>
    </recommendedName>
</protein>
<feature type="non-terminal residue" evidence="1">
    <location>
        <position position="826"/>
    </location>
</feature>
<dbReference type="Pfam" id="PF13385">
    <property type="entry name" value="Laminin_G_3"/>
    <property type="match status" value="1"/>
</dbReference>
<dbReference type="EMBL" id="UINC01008770">
    <property type="protein sequence ID" value="SVA39431.1"/>
    <property type="molecule type" value="Genomic_DNA"/>
</dbReference>
<evidence type="ECO:0000313" key="1">
    <source>
        <dbReference type="EMBL" id="SVA39431.1"/>
    </source>
</evidence>
<accession>A0A381VHH6</accession>
<dbReference type="AlphaFoldDB" id="A0A381VHH6"/>
<sequence>MKAQLKPYRGLSCIAAGLFAFVSFTANIQAQNPKLIAYWDFDKAGNVVVDNVAGIRGEVKGKTGFTTGRTGAAGDRAIDFGPSPGGNWVRIHHEGNAWLRPASDANQLTVSFWQKLHSRISSSSFWFGAGSAPAGQRNAQAHVPWGGGDIYWDTAGCCGGGDTRINKAWGGDYNSWNHFAFVKNGNTKQIFINGELYHQGNNSKRLFGDWTVASIGSNNGGGSNVAGMIDDFAVYASALTGAEISALAGDSKPHQLGAPIAVGGDVHYSVYQLLSKDYNTIQEETRNGQDRIVITGIFPSGDEIKAGLLERDWCVTLPEIELKKLKFGGGSLCINLDQQTLTGEASCEPAFLGGASIAGSFTVGREGLRDIALVADDMGIPIGTTPAMLQKIGASLKDLHKNPGWSVTGNLGISVGKKKIADKWPVYVDSYATWHSNGYLELSSELQVIGITTGAGVLRYTPPESKFYAEAWMDMYAGALRGTVKLTIRPNYFNGHFGMTVQIPQFIPVIGGINFGGADIDMTVTDTYWQVAAGVYFQIIPDIPQICIPEVCFTIGWPDLHCSWSGCHGHWHTKRVCTPRICTPAINNSWSRAKFNVRYHSKDGFSAGKNGGRLAKMYTENLAREPWENPFVAIIEVPEENAYAIFNDNWDILHENVIQSGSRSIRKQGPVVETIEVTEDLKTAIFRISYEKEVDDIDLVLITPDGAELDIHNGPMPFGYEVGAKGTGTVNAAAKEAYYLLQDVKKGTYEMVIGNADALGGTLVELASPNAIPQVLGAVASESGARDGTVIPNQFDIDWAYFDEDEGNETVVSFFVDKDRQGYDGF</sequence>
<gene>
    <name evidence="1" type="ORF">METZ01_LOCUS92285</name>
</gene>
<dbReference type="SUPFAM" id="SSF49899">
    <property type="entry name" value="Concanavalin A-like lectins/glucanases"/>
    <property type="match status" value="1"/>
</dbReference>
<dbReference type="InterPro" id="IPR013320">
    <property type="entry name" value="ConA-like_dom_sf"/>
</dbReference>
<proteinExistence type="predicted"/>
<dbReference type="Gene3D" id="2.60.120.200">
    <property type="match status" value="1"/>
</dbReference>
<reference evidence="1" key="1">
    <citation type="submission" date="2018-05" db="EMBL/GenBank/DDBJ databases">
        <authorList>
            <person name="Lanie J.A."/>
            <person name="Ng W.-L."/>
            <person name="Kazmierczak K.M."/>
            <person name="Andrzejewski T.M."/>
            <person name="Davidsen T.M."/>
            <person name="Wayne K.J."/>
            <person name="Tettelin H."/>
            <person name="Glass J.I."/>
            <person name="Rusch D."/>
            <person name="Podicherti R."/>
            <person name="Tsui H.-C.T."/>
            <person name="Winkler M.E."/>
        </authorList>
    </citation>
    <scope>NUCLEOTIDE SEQUENCE</scope>
</reference>